<dbReference type="InterPro" id="IPR002078">
    <property type="entry name" value="Sigma_54_int"/>
</dbReference>
<dbReference type="PANTHER" id="PTHR32071:SF113">
    <property type="entry name" value="ALGINATE BIOSYNTHESIS TRANSCRIPTIONAL REGULATORY PROTEIN ALGB"/>
    <property type="match status" value="1"/>
</dbReference>
<keyword evidence="6" id="KW-0597">Phosphoprotein</keyword>
<gene>
    <name evidence="9" type="ORF">B1199_19075</name>
</gene>
<dbReference type="OrthoDB" id="9804019at2"/>
<dbReference type="Pfam" id="PF02954">
    <property type="entry name" value="HTH_8"/>
    <property type="match status" value="1"/>
</dbReference>
<evidence type="ECO:0000256" key="1">
    <source>
        <dbReference type="ARBA" id="ARBA00022741"/>
    </source>
</evidence>
<keyword evidence="5" id="KW-0804">Transcription</keyword>
<dbReference type="SUPFAM" id="SSF46689">
    <property type="entry name" value="Homeodomain-like"/>
    <property type="match status" value="1"/>
</dbReference>
<keyword evidence="4" id="KW-0238">DNA-binding</keyword>
<accession>A0A2D0A0J9</accession>
<dbReference type="FunFam" id="3.40.50.300:FF:000006">
    <property type="entry name" value="DNA-binding transcriptional regulator NtrC"/>
    <property type="match status" value="1"/>
</dbReference>
<dbReference type="Gene3D" id="1.10.10.60">
    <property type="entry name" value="Homeodomain-like"/>
    <property type="match status" value="1"/>
</dbReference>
<keyword evidence="3" id="KW-0805">Transcription regulation</keyword>
<dbReference type="PROSITE" id="PS50110">
    <property type="entry name" value="RESPONSE_REGULATORY"/>
    <property type="match status" value="1"/>
</dbReference>
<dbReference type="InterPro" id="IPR058031">
    <property type="entry name" value="AAA_lid_NorR"/>
</dbReference>
<dbReference type="InterPro" id="IPR025943">
    <property type="entry name" value="Sigma_54_int_dom_ATP-bd_2"/>
</dbReference>
<feature type="domain" description="Response regulatory" evidence="8">
    <location>
        <begin position="7"/>
        <end position="124"/>
    </location>
</feature>
<dbReference type="PRINTS" id="PR01590">
    <property type="entry name" value="HTHFIS"/>
</dbReference>
<dbReference type="SMART" id="SM00382">
    <property type="entry name" value="AAA"/>
    <property type="match status" value="1"/>
</dbReference>
<evidence type="ECO:0000256" key="3">
    <source>
        <dbReference type="ARBA" id="ARBA00023015"/>
    </source>
</evidence>
<dbReference type="InterPro" id="IPR009057">
    <property type="entry name" value="Homeodomain-like_sf"/>
</dbReference>
<dbReference type="GO" id="GO:0006355">
    <property type="term" value="P:regulation of DNA-templated transcription"/>
    <property type="evidence" value="ECO:0007669"/>
    <property type="project" value="InterPro"/>
</dbReference>
<dbReference type="Proteomes" id="UP000194841">
    <property type="component" value="Unassembled WGS sequence"/>
</dbReference>
<dbReference type="InterPro" id="IPR011006">
    <property type="entry name" value="CheY-like_superfamily"/>
</dbReference>
<dbReference type="InterPro" id="IPR001789">
    <property type="entry name" value="Sig_transdc_resp-reg_receiver"/>
</dbReference>
<dbReference type="GO" id="GO:0005524">
    <property type="term" value="F:ATP binding"/>
    <property type="evidence" value="ECO:0007669"/>
    <property type="project" value="UniProtKB-KW"/>
</dbReference>
<dbReference type="EMBL" id="MWPV01000007">
    <property type="protein sequence ID" value="OUL56215.1"/>
    <property type="molecule type" value="Genomic_DNA"/>
</dbReference>
<evidence type="ECO:0000256" key="6">
    <source>
        <dbReference type="PROSITE-ProRule" id="PRU00169"/>
    </source>
</evidence>
<feature type="modified residue" description="4-aspartylphosphate" evidence="6">
    <location>
        <position position="56"/>
    </location>
</feature>
<dbReference type="InterPro" id="IPR027417">
    <property type="entry name" value="P-loop_NTPase"/>
</dbReference>
<dbReference type="RefSeq" id="WP_086745729.1">
    <property type="nucleotide sequence ID" value="NZ_MWPV01000007.1"/>
</dbReference>
<dbReference type="Pfam" id="PF25601">
    <property type="entry name" value="AAA_lid_14"/>
    <property type="match status" value="1"/>
</dbReference>
<evidence type="ECO:0000256" key="4">
    <source>
        <dbReference type="ARBA" id="ARBA00023125"/>
    </source>
</evidence>
<keyword evidence="2" id="KW-0067">ATP-binding</keyword>
<dbReference type="GO" id="GO:0043565">
    <property type="term" value="F:sequence-specific DNA binding"/>
    <property type="evidence" value="ECO:0007669"/>
    <property type="project" value="InterPro"/>
</dbReference>
<dbReference type="PROSITE" id="PS50045">
    <property type="entry name" value="SIGMA54_INTERACT_4"/>
    <property type="match status" value="1"/>
</dbReference>
<evidence type="ECO:0000256" key="2">
    <source>
        <dbReference type="ARBA" id="ARBA00022840"/>
    </source>
</evidence>
<comment type="caution">
    <text evidence="9">The sequence shown here is derived from an EMBL/GenBank/DDBJ whole genome shotgun (WGS) entry which is preliminary data.</text>
</comment>
<dbReference type="Gene3D" id="3.40.50.300">
    <property type="entry name" value="P-loop containing nucleotide triphosphate hydrolases"/>
    <property type="match status" value="1"/>
</dbReference>
<sequence length="465" mass="51765">MSQPQGLILIADDDCDIRFALSLLLNQAGYRTLEADSIKTCEIQIQRHQPDLLLLDMNFSRDTTSGQEGLSLLQRLDTSTLPIILMTAWGSIDLAVKGIKLGAKDFIEKPWHKSKLLTLIEHTIKPTAASSNSASIAATASNWIAQSPAMQHLETLIRQIAPSRANVLILGENGTGKSQLAARIHHMSSYQQGPFIATNMAAIPESLFESELFGHQKGAFTDAKSQRQGAFSSANGGSLFLDEIGALPLNLQAKLLQVLESHTFTPLGADTPQQVDVRLIVATNQVLEAAIQNGQFRQDLYYRLNTFIIELPPLRQRQADILPLAKHYLSQFALQYQLICPTLTPPARQSLLHYTWPGNIRELRHVMERCVLLKGHKTNQVIIDFNDMMLPKSPTSQPPLSLQTAALPEPSLEERECQQIRVALQQYQGNMNKAAQSLGISRHALYRRLEKYQLDANQFKSTAHN</sequence>
<dbReference type="SUPFAM" id="SSF52540">
    <property type="entry name" value="P-loop containing nucleoside triphosphate hydrolases"/>
    <property type="match status" value="1"/>
</dbReference>
<dbReference type="GO" id="GO:0000160">
    <property type="term" value="P:phosphorelay signal transduction system"/>
    <property type="evidence" value="ECO:0007669"/>
    <property type="project" value="InterPro"/>
</dbReference>
<name>A0A2D0A0J9_PSEDV</name>
<reference evidence="9 10" key="1">
    <citation type="submission" date="2017-02" db="EMBL/GenBank/DDBJ databases">
        <title>Pseudoalteromonas ulvae TC14 Genome.</title>
        <authorList>
            <person name="Molmeret M."/>
        </authorList>
    </citation>
    <scope>NUCLEOTIDE SEQUENCE [LARGE SCALE GENOMIC DNA]</scope>
    <source>
        <strain evidence="9">TC14</strain>
    </source>
</reference>
<dbReference type="PROSITE" id="PS00688">
    <property type="entry name" value="SIGMA54_INTERACT_3"/>
    <property type="match status" value="1"/>
</dbReference>
<dbReference type="PANTHER" id="PTHR32071">
    <property type="entry name" value="TRANSCRIPTIONAL REGULATORY PROTEIN"/>
    <property type="match status" value="1"/>
</dbReference>
<dbReference type="InterPro" id="IPR025944">
    <property type="entry name" value="Sigma_54_int_dom_CS"/>
</dbReference>
<keyword evidence="1" id="KW-0547">Nucleotide-binding</keyword>
<evidence type="ECO:0000259" key="8">
    <source>
        <dbReference type="PROSITE" id="PS50110"/>
    </source>
</evidence>
<dbReference type="SMART" id="SM00448">
    <property type="entry name" value="REC"/>
    <property type="match status" value="1"/>
</dbReference>
<feature type="domain" description="Sigma-54 factor interaction" evidence="7">
    <location>
        <begin position="143"/>
        <end position="372"/>
    </location>
</feature>
<dbReference type="PROSITE" id="PS00676">
    <property type="entry name" value="SIGMA54_INTERACT_2"/>
    <property type="match status" value="1"/>
</dbReference>
<proteinExistence type="predicted"/>
<dbReference type="SUPFAM" id="SSF52172">
    <property type="entry name" value="CheY-like"/>
    <property type="match status" value="1"/>
</dbReference>
<dbReference type="Pfam" id="PF00158">
    <property type="entry name" value="Sigma54_activat"/>
    <property type="match status" value="1"/>
</dbReference>
<keyword evidence="10" id="KW-1185">Reference proteome</keyword>
<evidence type="ECO:0000256" key="5">
    <source>
        <dbReference type="ARBA" id="ARBA00023163"/>
    </source>
</evidence>
<dbReference type="InterPro" id="IPR002197">
    <property type="entry name" value="HTH_Fis"/>
</dbReference>
<dbReference type="Gene3D" id="3.40.50.2300">
    <property type="match status" value="1"/>
</dbReference>
<dbReference type="Pfam" id="PF00072">
    <property type="entry name" value="Response_reg"/>
    <property type="match status" value="1"/>
</dbReference>
<dbReference type="AlphaFoldDB" id="A0A2D0A0J9"/>
<protein>
    <submittedName>
        <fullName evidence="9">Sigma-54-dependent Fis family transcriptional regulator</fullName>
    </submittedName>
</protein>
<dbReference type="CDD" id="cd00009">
    <property type="entry name" value="AAA"/>
    <property type="match status" value="1"/>
</dbReference>
<organism evidence="9 10">
    <name type="scientific">Pseudoalteromonas ulvae</name>
    <dbReference type="NCBI Taxonomy" id="107327"/>
    <lineage>
        <taxon>Bacteria</taxon>
        <taxon>Pseudomonadati</taxon>
        <taxon>Pseudomonadota</taxon>
        <taxon>Gammaproteobacteria</taxon>
        <taxon>Alteromonadales</taxon>
        <taxon>Pseudoalteromonadaceae</taxon>
        <taxon>Pseudoalteromonas</taxon>
    </lineage>
</organism>
<dbReference type="Gene3D" id="1.10.8.60">
    <property type="match status" value="1"/>
</dbReference>
<evidence type="ECO:0000259" key="7">
    <source>
        <dbReference type="PROSITE" id="PS50045"/>
    </source>
</evidence>
<evidence type="ECO:0000313" key="10">
    <source>
        <dbReference type="Proteomes" id="UP000194841"/>
    </source>
</evidence>
<evidence type="ECO:0000313" key="9">
    <source>
        <dbReference type="EMBL" id="OUL56215.1"/>
    </source>
</evidence>
<dbReference type="InterPro" id="IPR003593">
    <property type="entry name" value="AAA+_ATPase"/>
</dbReference>